<organism evidence="2 3">
    <name type="scientific">Trichoderma arundinaceum</name>
    <dbReference type="NCBI Taxonomy" id="490622"/>
    <lineage>
        <taxon>Eukaryota</taxon>
        <taxon>Fungi</taxon>
        <taxon>Dikarya</taxon>
        <taxon>Ascomycota</taxon>
        <taxon>Pezizomycotina</taxon>
        <taxon>Sordariomycetes</taxon>
        <taxon>Hypocreomycetidae</taxon>
        <taxon>Hypocreales</taxon>
        <taxon>Hypocreaceae</taxon>
        <taxon>Trichoderma</taxon>
    </lineage>
</organism>
<keyword evidence="1" id="KW-0732">Signal</keyword>
<gene>
    <name evidence="2" type="ORF">TARUN_6175</name>
</gene>
<accession>A0A395NJI6</accession>
<evidence type="ECO:0000313" key="2">
    <source>
        <dbReference type="EMBL" id="RFU76074.1"/>
    </source>
</evidence>
<protein>
    <submittedName>
        <fullName evidence="2">Uncharacterized protein</fullName>
    </submittedName>
</protein>
<dbReference type="Proteomes" id="UP000266272">
    <property type="component" value="Unassembled WGS sequence"/>
</dbReference>
<name>A0A395NJI6_TRIAR</name>
<evidence type="ECO:0000313" key="3">
    <source>
        <dbReference type="Proteomes" id="UP000266272"/>
    </source>
</evidence>
<dbReference type="AlphaFoldDB" id="A0A395NJI6"/>
<reference evidence="2 3" key="1">
    <citation type="journal article" date="2018" name="PLoS Pathog.">
        <title>Evolution of structural diversity of trichothecenes, a family of toxins produced by plant pathogenic and entomopathogenic fungi.</title>
        <authorList>
            <person name="Proctor R.H."/>
            <person name="McCormick S.P."/>
            <person name="Kim H.S."/>
            <person name="Cardoza R.E."/>
            <person name="Stanley A.M."/>
            <person name="Lindo L."/>
            <person name="Kelly A."/>
            <person name="Brown D.W."/>
            <person name="Lee T."/>
            <person name="Vaughan M.M."/>
            <person name="Alexander N.J."/>
            <person name="Busman M."/>
            <person name="Gutierrez S."/>
        </authorList>
    </citation>
    <scope>NUCLEOTIDE SEQUENCE [LARGE SCALE GENOMIC DNA]</scope>
    <source>
        <strain evidence="2 3">IBT 40837</strain>
    </source>
</reference>
<feature type="signal peptide" evidence="1">
    <location>
        <begin position="1"/>
        <end position="20"/>
    </location>
</feature>
<evidence type="ECO:0000256" key="1">
    <source>
        <dbReference type="SAM" id="SignalP"/>
    </source>
</evidence>
<keyword evidence="3" id="KW-1185">Reference proteome</keyword>
<comment type="caution">
    <text evidence="2">The sequence shown here is derived from an EMBL/GenBank/DDBJ whole genome shotgun (WGS) entry which is preliminary data.</text>
</comment>
<sequence>MKTTSAIISFFFALLPAIAAAPSERPQITQGTDAELNLPNRNITSRGATQYDIGFGWIEDWWICDDNGRTCFGYRDLIWTYGDDPYGSSVTQLAFSDAHNKNSACNGKKVSLLHNGAVVYDNLIFQGCGTNDVWISRNGGWFMSCHQEAHTFPSKNFVFSGANAFQTHHCWQ</sequence>
<proteinExistence type="predicted"/>
<dbReference type="EMBL" id="PXOA01000383">
    <property type="protein sequence ID" value="RFU76074.1"/>
    <property type="molecule type" value="Genomic_DNA"/>
</dbReference>
<feature type="chain" id="PRO_5017271803" evidence="1">
    <location>
        <begin position="21"/>
        <end position="172"/>
    </location>
</feature>